<proteinExistence type="predicted"/>
<comment type="caution">
    <text evidence="1">The sequence shown here is derived from an EMBL/GenBank/DDBJ whole genome shotgun (WGS) entry which is preliminary data.</text>
</comment>
<dbReference type="EMBL" id="PGCI01000070">
    <property type="protein sequence ID" value="PLW43264.1"/>
    <property type="molecule type" value="Genomic_DNA"/>
</dbReference>
<organism evidence="1 2">
    <name type="scientific">Puccinia coronata f. sp. avenae</name>
    <dbReference type="NCBI Taxonomy" id="200324"/>
    <lineage>
        <taxon>Eukaryota</taxon>
        <taxon>Fungi</taxon>
        <taxon>Dikarya</taxon>
        <taxon>Basidiomycota</taxon>
        <taxon>Pucciniomycotina</taxon>
        <taxon>Pucciniomycetes</taxon>
        <taxon>Pucciniales</taxon>
        <taxon>Pucciniaceae</taxon>
        <taxon>Puccinia</taxon>
    </lineage>
</organism>
<dbReference type="AlphaFoldDB" id="A0A2N5UZW1"/>
<reference evidence="1 2" key="1">
    <citation type="submission" date="2017-11" db="EMBL/GenBank/DDBJ databases">
        <title>De novo assembly and phasing of dikaryotic genomes from two isolates of Puccinia coronata f. sp. avenae, the causal agent of oat crown rust.</title>
        <authorList>
            <person name="Miller M.E."/>
            <person name="Zhang Y."/>
            <person name="Omidvar V."/>
            <person name="Sperschneider J."/>
            <person name="Schwessinger B."/>
            <person name="Raley C."/>
            <person name="Palmer J.M."/>
            <person name="Garnica D."/>
            <person name="Upadhyaya N."/>
            <person name="Rathjen J."/>
            <person name="Taylor J.M."/>
            <person name="Park R.F."/>
            <person name="Dodds P.N."/>
            <person name="Hirsch C.D."/>
            <person name="Kianian S.F."/>
            <person name="Figueroa M."/>
        </authorList>
    </citation>
    <scope>NUCLEOTIDE SEQUENCE [LARGE SCALE GENOMIC DNA]</scope>
    <source>
        <strain evidence="1">12SD80</strain>
    </source>
</reference>
<dbReference type="Proteomes" id="UP000235392">
    <property type="component" value="Unassembled WGS sequence"/>
</dbReference>
<evidence type="ECO:0000313" key="1">
    <source>
        <dbReference type="EMBL" id="PLW43264.1"/>
    </source>
</evidence>
<name>A0A2N5UZW1_9BASI</name>
<protein>
    <submittedName>
        <fullName evidence="1">Uncharacterized protein</fullName>
    </submittedName>
</protein>
<accession>A0A2N5UZW1</accession>
<evidence type="ECO:0000313" key="2">
    <source>
        <dbReference type="Proteomes" id="UP000235392"/>
    </source>
</evidence>
<sequence length="181" mass="20952">MNPSSLPFLTLSALNRVANRYTHTPFIGCPHLSRRTRGLPIRHHHTLEMILGNMKMRLIGLGLVSLIAYGRVKAIDDIGRCPDCNARMVPHAFEEPCDQQFVCSTHDTGINRYCTVSIRGYTSVCPRQDCQQEEERVYYNACDEHDVQHNSTCDEDWHFTATLPWDRHHIRYLAYYSQSQK</sequence>
<gene>
    <name evidence="1" type="ORF">PCASD_06988</name>
</gene>